<reference evidence="2 3" key="1">
    <citation type="submission" date="2018-10" db="EMBL/GenBank/DDBJ databases">
        <title>Ulvibacterium marinum gen. nov., sp. nov., a novel marine bacterium of the family Flavobacteriaceae, isolated from a culture of the green alga Ulva prolifera.</title>
        <authorList>
            <person name="Zhang Z."/>
        </authorList>
    </citation>
    <scope>NUCLEOTIDE SEQUENCE [LARGE SCALE GENOMIC DNA]</scope>
    <source>
        <strain evidence="2 3">CCMM003</strain>
    </source>
</reference>
<accession>A0A3B0CDY6</accession>
<dbReference type="EMBL" id="RBCJ01000002">
    <property type="protein sequence ID" value="RKN81176.1"/>
    <property type="molecule type" value="Genomic_DNA"/>
</dbReference>
<keyword evidence="3" id="KW-1185">Reference proteome</keyword>
<dbReference type="AlphaFoldDB" id="A0A3B0CDY6"/>
<proteinExistence type="predicted"/>
<feature type="region of interest" description="Disordered" evidence="1">
    <location>
        <begin position="46"/>
        <end position="67"/>
    </location>
</feature>
<organism evidence="2 3">
    <name type="scientific">Ulvibacterium marinum</name>
    <dbReference type="NCBI Taxonomy" id="2419782"/>
    <lineage>
        <taxon>Bacteria</taxon>
        <taxon>Pseudomonadati</taxon>
        <taxon>Bacteroidota</taxon>
        <taxon>Flavobacteriia</taxon>
        <taxon>Flavobacteriales</taxon>
        <taxon>Flavobacteriaceae</taxon>
        <taxon>Ulvibacterium</taxon>
    </lineage>
</organism>
<comment type="caution">
    <text evidence="2">The sequence shown here is derived from an EMBL/GenBank/DDBJ whole genome shotgun (WGS) entry which is preliminary data.</text>
</comment>
<dbReference type="Proteomes" id="UP000276603">
    <property type="component" value="Unassembled WGS sequence"/>
</dbReference>
<gene>
    <name evidence="2" type="ORF">D7Z94_09545</name>
</gene>
<evidence type="ECO:0000256" key="1">
    <source>
        <dbReference type="SAM" id="MobiDB-lite"/>
    </source>
</evidence>
<protein>
    <submittedName>
        <fullName evidence="2">Uncharacterized protein</fullName>
    </submittedName>
</protein>
<sequence length="67" mass="7825">MAFFSNHSFGRILRRRNTSAQLFLEIGNQNDGYPLNGFIIEEKLKRASKPKRSSKNKLRKNLKDSTR</sequence>
<feature type="compositionally biased region" description="Basic residues" evidence="1">
    <location>
        <begin position="46"/>
        <end position="60"/>
    </location>
</feature>
<name>A0A3B0CDY6_9FLAO</name>
<evidence type="ECO:0000313" key="3">
    <source>
        <dbReference type="Proteomes" id="UP000276603"/>
    </source>
</evidence>
<evidence type="ECO:0000313" key="2">
    <source>
        <dbReference type="EMBL" id="RKN81176.1"/>
    </source>
</evidence>